<dbReference type="InterPro" id="IPR046757">
    <property type="entry name" value="YL1_N"/>
</dbReference>
<dbReference type="PANTHER" id="PTHR11523">
    <property type="entry name" value="SODIUM/POTASSIUM-DEPENDENT ATPASE BETA SUBUNIT"/>
    <property type="match status" value="1"/>
</dbReference>
<keyword evidence="5" id="KW-1003">Cell membrane</keyword>
<dbReference type="GO" id="GO:0006883">
    <property type="term" value="P:intracellular sodium ion homeostasis"/>
    <property type="evidence" value="ECO:0007669"/>
    <property type="project" value="TreeGrafter"/>
</dbReference>
<feature type="region of interest" description="Disordered" evidence="19">
    <location>
        <begin position="1"/>
        <end position="65"/>
    </location>
</feature>
<comment type="similarity">
    <text evidence="2">Belongs to the X(+)/potassium ATPases subunit beta family.</text>
</comment>
<sequence length="1187" mass="133143">MPPKSTRARRGRSQKQNESREVSATPSESKSREVSEEVQSSSDEEEEVEVPVLMIKEREKRSTAGNKMQALLASADQEDEFYKTAYGGFDENNEADKEFESPVHSEDEDDEVDSDFDKPEDDGNDQGNSGGEENEEKSNRRKRKFKEPKRGLTADDILAKNKKWAMARLAGNIVEANSVDEKTQAQMLKEAEKTEKLNIESLKKYEEFELEKKKKREKNSVRVFPPGPRQKIKMTREGTSITMAEVKTFSTTRPNPRNVCAVTGRPARYFDPITQLPYSTAYAFKVIRDKYHKYLRSVAKTEGNQEIREYLERLKQVPTPPDSPIPQRNNRKKRQKVVEMAKGGDENATLMNGVENIPAGRSNQDDGPQTFAQFLYNKKNGTVLGRNGKSWFQIIVFYIIFYILLAAFWLACLTLFLRTLDPKTPRFYGKGTIIGVNPGVGYQPWLKENPDSTLIKYNIKDAATYKPYTEQLTRYLTKYQEKNETETRDCGPNDNNGELDKEGVLPCRFDLAQFEAGCGAKSDFGFKEGKPCVAISLNRLIGWRPVSYDKSSIPEEIKSRYKDGSIAINCQGANDVDKEHIGKIKYMPNHGIDGRYYPYVFTPSYQQPIAFLKFLELPKNKLVIVECRAYALNIEHDVSTRLGMVYFELMVEDKALETKKELIVPSPFGESRAAARLCTNNEMTSRVKCIQDRKFAFLTQVTRPDYRSLPTTTESSPTHQRSTVDDDVEENHHIQSTIRRIYSNPGTAPIATPEDEEFCLDDEEEHDVKSEPILVMSESLKTIKADAENEEEAEKAENLAPEAGNAENLAPEAERSGKSAAEDEKSSKSAPEPPEAQKCALEPSEASKSAPEPPEAQKSAPESIQAQKSAPESSEASKPAPEDLKTQKSAPEVKKSSKSASEVEKSSKSAPESGKSEKSAPEHSEAQKSAPGSSEAQKTTPRASQAEISAPGASQAEISAPGASQAEISAPGPPEAQNSAPELKKPSKLSLEASEIAENPSPLEEEIRKMTESFGLPNQAVLETLDEDTIDETEDEEEQEDNELITKLDREMVFGAWNENSSKPTSLSLLSYCCSKTSRKSEEDEAGSSKNLLENENLDEEDSENSEILSQKTPCSSDEAVLQQSLLQLQKQLRKSDVKCSRLEKICQFQQKDIDSLRFEMDWKDKRIEYLQKTLEEMELKSKKPDN</sequence>
<keyword evidence="15" id="KW-1015">Disulfide bond</keyword>
<comment type="subcellular location">
    <subcellularLocation>
        <location evidence="1">Cell membrane</location>
        <topology evidence="1">Single-pass type II membrane protein</topology>
    </subcellularLocation>
</comment>
<keyword evidence="16" id="KW-0325">Glycoprotein</keyword>
<evidence type="ECO:0000259" key="21">
    <source>
        <dbReference type="SMART" id="SM00993"/>
    </source>
</evidence>
<dbReference type="SMART" id="SM00993">
    <property type="entry name" value="YL1_C"/>
    <property type="match status" value="1"/>
</dbReference>
<dbReference type="GO" id="GO:0001671">
    <property type="term" value="F:ATPase activator activity"/>
    <property type="evidence" value="ECO:0007669"/>
    <property type="project" value="TreeGrafter"/>
</dbReference>
<dbReference type="AlphaFoldDB" id="A0A9P1I7R4"/>
<keyword evidence="11 20" id="KW-1133">Transmembrane helix</keyword>
<evidence type="ECO:0000256" key="4">
    <source>
        <dbReference type="ARBA" id="ARBA00022448"/>
    </source>
</evidence>
<dbReference type="GO" id="GO:0005890">
    <property type="term" value="C:sodium:potassium-exchanging ATPase complex"/>
    <property type="evidence" value="ECO:0007669"/>
    <property type="project" value="InterPro"/>
</dbReference>
<feature type="compositionally biased region" description="Polar residues" evidence="19">
    <location>
        <begin position="930"/>
        <end position="947"/>
    </location>
</feature>
<proteinExistence type="inferred from homology"/>
<comment type="subunit">
    <text evidence="18">The sodium/potassium-transporting ATPase is composed of a catalytic alpha subunit, an auxiliary non-catalytic beta subunit and an additional regulatory subunit.</text>
</comment>
<dbReference type="PANTHER" id="PTHR11523:SF28">
    <property type="entry name" value="NA_K-ATPASE BETA SUBUNIT ISOFORM 4-RELATED"/>
    <property type="match status" value="1"/>
</dbReference>
<feature type="compositionally biased region" description="Polar residues" evidence="19">
    <location>
        <begin position="709"/>
        <end position="721"/>
    </location>
</feature>
<keyword evidence="14 20" id="KW-0472">Membrane</keyword>
<dbReference type="GO" id="GO:1990573">
    <property type="term" value="P:potassium ion import across plasma membrane"/>
    <property type="evidence" value="ECO:0007669"/>
    <property type="project" value="TreeGrafter"/>
</dbReference>
<feature type="compositionally biased region" description="Acidic residues" evidence="19">
    <location>
        <begin position="1024"/>
        <end position="1042"/>
    </location>
</feature>
<feature type="transmembrane region" description="Helical" evidence="20">
    <location>
        <begin position="395"/>
        <end position="417"/>
    </location>
</feature>
<evidence type="ECO:0000256" key="10">
    <source>
        <dbReference type="ARBA" id="ARBA00022968"/>
    </source>
</evidence>
<keyword evidence="9" id="KW-0630">Potassium</keyword>
<evidence type="ECO:0000256" key="15">
    <source>
        <dbReference type="ARBA" id="ARBA00023157"/>
    </source>
</evidence>
<dbReference type="InterPro" id="IPR000402">
    <property type="entry name" value="Na/K_ATPase_sub_beta"/>
</dbReference>
<evidence type="ECO:0000256" key="12">
    <source>
        <dbReference type="ARBA" id="ARBA00023053"/>
    </source>
</evidence>
<keyword evidence="8 20" id="KW-0812">Transmembrane</keyword>
<dbReference type="Pfam" id="PF08265">
    <property type="entry name" value="YL1_C"/>
    <property type="match status" value="1"/>
</dbReference>
<dbReference type="Gene3D" id="2.60.40.1660">
    <property type="entry name" value="Na, k-atpase alpha subunit"/>
    <property type="match status" value="1"/>
</dbReference>
<name>A0A9P1I7R4_9PELO</name>
<feature type="compositionally biased region" description="Low complexity" evidence="19">
    <location>
        <begin position="865"/>
        <end position="879"/>
    </location>
</feature>
<keyword evidence="13" id="KW-0406">Ion transport</keyword>
<dbReference type="EMBL" id="CANHGI010000001">
    <property type="protein sequence ID" value="CAI5440219.1"/>
    <property type="molecule type" value="Genomic_DNA"/>
</dbReference>
<feature type="compositionally biased region" description="Acidic residues" evidence="19">
    <location>
        <begin position="106"/>
        <end position="124"/>
    </location>
</feature>
<feature type="region of interest" description="Disordered" evidence="19">
    <location>
        <begin position="83"/>
        <end position="156"/>
    </location>
</feature>
<feature type="region of interest" description="Disordered" evidence="19">
    <location>
        <begin position="1079"/>
        <end position="1116"/>
    </location>
</feature>
<reference evidence="22" key="1">
    <citation type="submission" date="2022-11" db="EMBL/GenBank/DDBJ databases">
        <authorList>
            <person name="Kikuchi T."/>
        </authorList>
    </citation>
    <scope>NUCLEOTIDE SEQUENCE</scope>
    <source>
        <strain evidence="22">PS1010</strain>
    </source>
</reference>
<organism evidence="22 23">
    <name type="scientific">Caenorhabditis angaria</name>
    <dbReference type="NCBI Taxonomy" id="860376"/>
    <lineage>
        <taxon>Eukaryota</taxon>
        <taxon>Metazoa</taxon>
        <taxon>Ecdysozoa</taxon>
        <taxon>Nematoda</taxon>
        <taxon>Chromadorea</taxon>
        <taxon>Rhabditida</taxon>
        <taxon>Rhabditina</taxon>
        <taxon>Rhabditomorpha</taxon>
        <taxon>Rhabditoidea</taxon>
        <taxon>Rhabditidae</taxon>
        <taxon>Peloderinae</taxon>
        <taxon>Caenorhabditis</taxon>
    </lineage>
</organism>
<feature type="compositionally biased region" description="Basic and acidic residues" evidence="19">
    <location>
        <begin position="94"/>
        <end position="105"/>
    </location>
</feature>
<dbReference type="GO" id="GO:0030007">
    <property type="term" value="P:intracellular potassium ion homeostasis"/>
    <property type="evidence" value="ECO:0007669"/>
    <property type="project" value="TreeGrafter"/>
</dbReference>
<evidence type="ECO:0000256" key="19">
    <source>
        <dbReference type="SAM" id="MobiDB-lite"/>
    </source>
</evidence>
<evidence type="ECO:0000256" key="14">
    <source>
        <dbReference type="ARBA" id="ARBA00023136"/>
    </source>
</evidence>
<dbReference type="GO" id="GO:0036376">
    <property type="term" value="P:sodium ion export across plasma membrane"/>
    <property type="evidence" value="ECO:0007669"/>
    <property type="project" value="TreeGrafter"/>
</dbReference>
<comment type="caution">
    <text evidence="22">The sequence shown here is derived from an EMBL/GenBank/DDBJ whole genome shotgun (WGS) entry which is preliminary data.</text>
</comment>
<keyword evidence="10" id="KW-0735">Signal-anchor</keyword>
<dbReference type="Proteomes" id="UP001152747">
    <property type="component" value="Unassembled WGS sequence"/>
</dbReference>
<keyword evidence="4" id="KW-0813">Transport</keyword>
<keyword evidence="23" id="KW-1185">Reference proteome</keyword>
<feature type="region of interest" description="Disordered" evidence="19">
    <location>
        <begin position="786"/>
        <end position="1042"/>
    </location>
</feature>
<evidence type="ECO:0000313" key="22">
    <source>
        <dbReference type="EMBL" id="CAI5440219.1"/>
    </source>
</evidence>
<gene>
    <name evidence="22" type="ORF">CAMP_LOCUS2856</name>
</gene>
<evidence type="ECO:0000256" key="3">
    <source>
        <dbReference type="ARBA" id="ARBA00020000"/>
    </source>
</evidence>
<protein>
    <recommendedName>
        <fullName evidence="3">Vacuolar protein sorting-associated protein 72 homolog</fullName>
    </recommendedName>
</protein>
<evidence type="ECO:0000256" key="13">
    <source>
        <dbReference type="ARBA" id="ARBA00023065"/>
    </source>
</evidence>
<feature type="domain" description="Vps72/YL1 C-terminal" evidence="21">
    <location>
        <begin position="258"/>
        <end position="287"/>
    </location>
</feature>
<evidence type="ECO:0000313" key="23">
    <source>
        <dbReference type="Proteomes" id="UP001152747"/>
    </source>
</evidence>
<dbReference type="InterPro" id="IPR038702">
    <property type="entry name" value="Na/K_ATPase_sub_beta_sf"/>
</dbReference>
<evidence type="ECO:0000256" key="1">
    <source>
        <dbReference type="ARBA" id="ARBA00004401"/>
    </source>
</evidence>
<evidence type="ECO:0000256" key="2">
    <source>
        <dbReference type="ARBA" id="ARBA00005876"/>
    </source>
</evidence>
<evidence type="ECO:0000256" key="11">
    <source>
        <dbReference type="ARBA" id="ARBA00022989"/>
    </source>
</evidence>
<feature type="compositionally biased region" description="Basic residues" evidence="19">
    <location>
        <begin position="1"/>
        <end position="13"/>
    </location>
</feature>
<evidence type="ECO:0000256" key="20">
    <source>
        <dbReference type="SAM" id="Phobius"/>
    </source>
</evidence>
<accession>A0A9P1I7R4</accession>
<feature type="compositionally biased region" description="Low complexity" evidence="19">
    <location>
        <begin position="840"/>
        <end position="850"/>
    </location>
</feature>
<evidence type="ECO:0000256" key="16">
    <source>
        <dbReference type="ARBA" id="ARBA00023180"/>
    </source>
</evidence>
<feature type="region of interest" description="Disordered" evidence="19">
    <location>
        <begin position="707"/>
        <end position="729"/>
    </location>
</feature>
<dbReference type="Pfam" id="PF00287">
    <property type="entry name" value="Na_K-ATPase"/>
    <property type="match status" value="1"/>
</dbReference>
<dbReference type="OrthoDB" id="5912413at2759"/>
<dbReference type="Pfam" id="PF05764">
    <property type="entry name" value="YL1"/>
    <property type="match status" value="2"/>
</dbReference>
<feature type="compositionally biased region" description="Basic and acidic residues" evidence="19">
    <location>
        <begin position="812"/>
        <end position="827"/>
    </location>
</feature>
<dbReference type="FunFam" id="2.60.40.1660:FF:000008">
    <property type="entry name" value="Probable sodium/potassium-transporting ATPase subunit beta-3"/>
    <property type="match status" value="1"/>
</dbReference>
<evidence type="ECO:0000256" key="9">
    <source>
        <dbReference type="ARBA" id="ARBA00022958"/>
    </source>
</evidence>
<feature type="compositionally biased region" description="Basic and acidic residues" evidence="19">
    <location>
        <begin position="914"/>
        <end position="926"/>
    </location>
</feature>
<keyword evidence="7" id="KW-0740">Sodium/potassium transport</keyword>
<evidence type="ECO:0000256" key="8">
    <source>
        <dbReference type="ARBA" id="ARBA00022692"/>
    </source>
</evidence>
<feature type="compositionally biased region" description="Basic and acidic residues" evidence="19">
    <location>
        <begin position="880"/>
        <end position="907"/>
    </location>
</feature>
<keyword evidence="17" id="KW-0739">Sodium transport</keyword>
<keyword evidence="12" id="KW-0915">Sodium</keyword>
<evidence type="ECO:0000256" key="18">
    <source>
        <dbReference type="ARBA" id="ARBA00038795"/>
    </source>
</evidence>
<evidence type="ECO:0000256" key="6">
    <source>
        <dbReference type="ARBA" id="ARBA00022538"/>
    </source>
</evidence>
<dbReference type="InterPro" id="IPR013272">
    <property type="entry name" value="Vps72/YL1_C"/>
</dbReference>
<evidence type="ECO:0000256" key="5">
    <source>
        <dbReference type="ARBA" id="ARBA00022475"/>
    </source>
</evidence>
<feature type="compositionally biased region" description="Acidic residues" evidence="19">
    <location>
        <begin position="1096"/>
        <end position="1105"/>
    </location>
</feature>
<evidence type="ECO:0000256" key="7">
    <source>
        <dbReference type="ARBA" id="ARBA00022607"/>
    </source>
</evidence>
<evidence type="ECO:0000256" key="17">
    <source>
        <dbReference type="ARBA" id="ARBA00023201"/>
    </source>
</evidence>
<keyword evidence="6" id="KW-0633">Potassium transport</keyword>